<evidence type="ECO:0000313" key="2">
    <source>
        <dbReference type="EMBL" id="KAF1913957.1"/>
    </source>
</evidence>
<dbReference type="Gene3D" id="1.10.510.10">
    <property type="entry name" value="Transferase(Phosphotransferase) domain 1"/>
    <property type="match status" value="1"/>
</dbReference>
<organism evidence="2 3">
    <name type="scientific">Ampelomyces quisqualis</name>
    <name type="common">Powdery mildew agent</name>
    <dbReference type="NCBI Taxonomy" id="50730"/>
    <lineage>
        <taxon>Eukaryota</taxon>
        <taxon>Fungi</taxon>
        <taxon>Dikarya</taxon>
        <taxon>Ascomycota</taxon>
        <taxon>Pezizomycotina</taxon>
        <taxon>Dothideomycetes</taxon>
        <taxon>Pleosporomycetidae</taxon>
        <taxon>Pleosporales</taxon>
        <taxon>Pleosporineae</taxon>
        <taxon>Phaeosphaeriaceae</taxon>
        <taxon>Ampelomyces</taxon>
    </lineage>
</organism>
<reference evidence="2" key="1">
    <citation type="journal article" date="2020" name="Stud. Mycol.">
        <title>101 Dothideomycetes genomes: a test case for predicting lifestyles and emergence of pathogens.</title>
        <authorList>
            <person name="Haridas S."/>
            <person name="Albert R."/>
            <person name="Binder M."/>
            <person name="Bloem J."/>
            <person name="Labutti K."/>
            <person name="Salamov A."/>
            <person name="Andreopoulos B."/>
            <person name="Baker S."/>
            <person name="Barry K."/>
            <person name="Bills G."/>
            <person name="Bluhm B."/>
            <person name="Cannon C."/>
            <person name="Castanera R."/>
            <person name="Culley D."/>
            <person name="Daum C."/>
            <person name="Ezra D."/>
            <person name="Gonzalez J."/>
            <person name="Henrissat B."/>
            <person name="Kuo A."/>
            <person name="Liang C."/>
            <person name="Lipzen A."/>
            <person name="Lutzoni F."/>
            <person name="Magnuson J."/>
            <person name="Mondo S."/>
            <person name="Nolan M."/>
            <person name="Ohm R."/>
            <person name="Pangilinan J."/>
            <person name="Park H.-J."/>
            <person name="Ramirez L."/>
            <person name="Alfaro M."/>
            <person name="Sun H."/>
            <person name="Tritt A."/>
            <person name="Yoshinaga Y."/>
            <person name="Zwiers L.-H."/>
            <person name="Turgeon B."/>
            <person name="Goodwin S."/>
            <person name="Spatafora J."/>
            <person name="Crous P."/>
            <person name="Grigoriev I."/>
        </authorList>
    </citation>
    <scope>NUCLEOTIDE SEQUENCE</scope>
    <source>
        <strain evidence="2">HMLAC05119</strain>
    </source>
</reference>
<gene>
    <name evidence="2" type="ORF">BDU57DRAFT_328386</name>
</gene>
<evidence type="ECO:0000259" key="1">
    <source>
        <dbReference type="PROSITE" id="PS50011"/>
    </source>
</evidence>
<evidence type="ECO:0000313" key="3">
    <source>
        <dbReference type="Proteomes" id="UP000800096"/>
    </source>
</evidence>
<dbReference type="SUPFAM" id="SSF56112">
    <property type="entry name" value="Protein kinase-like (PK-like)"/>
    <property type="match status" value="1"/>
</dbReference>
<dbReference type="GO" id="GO:0005524">
    <property type="term" value="F:ATP binding"/>
    <property type="evidence" value="ECO:0007669"/>
    <property type="project" value="InterPro"/>
</dbReference>
<dbReference type="EMBL" id="ML979138">
    <property type="protein sequence ID" value="KAF1913957.1"/>
    <property type="molecule type" value="Genomic_DNA"/>
</dbReference>
<dbReference type="InterPro" id="IPR011009">
    <property type="entry name" value="Kinase-like_dom_sf"/>
</dbReference>
<accession>A0A6A5QIS7</accession>
<dbReference type="PROSITE" id="PS50011">
    <property type="entry name" value="PROTEIN_KINASE_DOM"/>
    <property type="match status" value="1"/>
</dbReference>
<dbReference type="OrthoDB" id="4062651at2759"/>
<dbReference type="GO" id="GO:0004672">
    <property type="term" value="F:protein kinase activity"/>
    <property type="evidence" value="ECO:0007669"/>
    <property type="project" value="InterPro"/>
</dbReference>
<dbReference type="InterPro" id="IPR000719">
    <property type="entry name" value="Prot_kinase_dom"/>
</dbReference>
<proteinExistence type="predicted"/>
<dbReference type="Pfam" id="PF00069">
    <property type="entry name" value="Pkinase"/>
    <property type="match status" value="1"/>
</dbReference>
<protein>
    <recommendedName>
        <fullName evidence="1">Protein kinase domain-containing protein</fullName>
    </recommendedName>
</protein>
<dbReference type="AlphaFoldDB" id="A0A6A5QIS7"/>
<feature type="domain" description="Protein kinase" evidence="1">
    <location>
        <begin position="1"/>
        <end position="64"/>
    </location>
</feature>
<keyword evidence="3" id="KW-1185">Reference proteome</keyword>
<name>A0A6A5QIS7_AMPQU</name>
<dbReference type="Proteomes" id="UP000800096">
    <property type="component" value="Unassembled WGS sequence"/>
</dbReference>
<sequence>MLQYRHEDVPYPLGIDACMHGICTAVKHLHSLRLAHNSLKPTNIAIDSDDNLILLDFGSCRRFS</sequence>